<comment type="caution">
    <text evidence="1">The sequence shown here is derived from an EMBL/GenBank/DDBJ whole genome shotgun (WGS) entry which is preliminary data.</text>
</comment>
<keyword evidence="2" id="KW-1185">Reference proteome</keyword>
<dbReference type="AlphaFoldDB" id="A0A4Q0M9P9"/>
<name>A0A4Q0M9P9_9HYPH</name>
<organism evidence="1 2">
    <name type="scientific">Hansschlegelia zhihuaiae</name>
    <dbReference type="NCBI Taxonomy" id="405005"/>
    <lineage>
        <taxon>Bacteria</taxon>
        <taxon>Pseudomonadati</taxon>
        <taxon>Pseudomonadota</taxon>
        <taxon>Alphaproteobacteria</taxon>
        <taxon>Hyphomicrobiales</taxon>
        <taxon>Methylopilaceae</taxon>
        <taxon>Hansschlegelia</taxon>
    </lineage>
</organism>
<reference evidence="1 2" key="1">
    <citation type="submission" date="2018-12" db="EMBL/GenBank/DDBJ databases">
        <title>bacterium Hansschlegelia zhihuaiae S113.</title>
        <authorList>
            <person name="He J."/>
        </authorList>
    </citation>
    <scope>NUCLEOTIDE SEQUENCE [LARGE SCALE GENOMIC DNA]</scope>
    <source>
        <strain evidence="1 2">S 113</strain>
    </source>
</reference>
<proteinExistence type="predicted"/>
<accession>A0A4Q0M9P9</accession>
<evidence type="ECO:0000313" key="2">
    <source>
        <dbReference type="Proteomes" id="UP000289708"/>
    </source>
</evidence>
<evidence type="ECO:0000313" key="1">
    <source>
        <dbReference type="EMBL" id="RXF69940.1"/>
    </source>
</evidence>
<gene>
    <name evidence="1" type="ORF">EK403_17560</name>
</gene>
<dbReference type="EMBL" id="RYFI01000019">
    <property type="protein sequence ID" value="RXF69940.1"/>
    <property type="molecule type" value="Genomic_DNA"/>
</dbReference>
<dbReference type="RefSeq" id="WP_128778769.1">
    <property type="nucleotide sequence ID" value="NZ_RYFI01000019.1"/>
</dbReference>
<protein>
    <submittedName>
        <fullName evidence="1">Uncharacterized protein</fullName>
    </submittedName>
</protein>
<sequence>MNTIIITDKDRQLRAELAERVLVAVLGEGYDPIRGDFHPLGWTRTLVQFTGAIDNPDDEDPEATVEMLAQVGGMVAAIDAAKRAFEDQWVEARLSDDGLTLDISDVTGEEALEEAQDLAARWLCVSSDRSVIPPFPYPIPRVDLDTEIGW</sequence>
<dbReference type="Proteomes" id="UP000289708">
    <property type="component" value="Unassembled WGS sequence"/>
</dbReference>